<keyword evidence="3" id="KW-1185">Reference proteome</keyword>
<proteinExistence type="predicted"/>
<dbReference type="EMBL" id="CP090978">
    <property type="protein sequence ID" value="UJF36091.1"/>
    <property type="molecule type" value="Genomic_DNA"/>
</dbReference>
<evidence type="ECO:0000313" key="2">
    <source>
        <dbReference type="EMBL" id="UJF36091.1"/>
    </source>
</evidence>
<dbReference type="InterPro" id="IPR002937">
    <property type="entry name" value="Amino_oxidase"/>
</dbReference>
<gene>
    <name evidence="2" type="ORF">L0M14_14055</name>
</gene>
<evidence type="ECO:0000259" key="1">
    <source>
        <dbReference type="Pfam" id="PF01593"/>
    </source>
</evidence>
<protein>
    <submittedName>
        <fullName evidence="2">FAD-dependent oxidoreductase</fullName>
    </submittedName>
</protein>
<dbReference type="Pfam" id="PF01593">
    <property type="entry name" value="Amino_oxidase"/>
    <property type="match status" value="1"/>
</dbReference>
<evidence type="ECO:0000313" key="3">
    <source>
        <dbReference type="Proteomes" id="UP001649230"/>
    </source>
</evidence>
<name>A0ABY3SSU4_9BACL</name>
<dbReference type="Proteomes" id="UP001649230">
    <property type="component" value="Chromosome"/>
</dbReference>
<reference evidence="2 3" key="1">
    <citation type="journal article" date="2024" name="Int. J. Syst. Evol. Microbiol.">
        <title>Paenibacillus hexagrammi sp. nov., a novel bacterium isolated from the gut content of Hexagrammos agrammus.</title>
        <authorList>
            <person name="Jung H.K."/>
            <person name="Kim D.G."/>
            <person name="Zin H."/>
            <person name="Park J."/>
            <person name="Jung H."/>
            <person name="Kim Y.O."/>
            <person name="Kong H.J."/>
            <person name="Kim J.W."/>
            <person name="Kim Y.S."/>
        </authorList>
    </citation>
    <scope>NUCLEOTIDE SEQUENCE [LARGE SCALE GENOMIC DNA]</scope>
    <source>
        <strain evidence="2 3">YPD9-1</strain>
    </source>
</reference>
<sequence length="183" mass="20619">MSRYGDGSVQGILSVDISDWQSPGILYGKPAIACSKEEIKNEVWEQVKRSLNAGGADVLNDDQLVDWFLDSDIQFPNPHEAINLEPLLVNKVNTWYLRPNAYTAIPNFYLASDYVRTNTDLATMESANEAARRAVNAILEASGSHEDRCEIWDMYDPLALAPWRNNDKNRYQQGLPWDGKIVG</sequence>
<feature type="domain" description="Amine oxidase" evidence="1">
    <location>
        <begin position="34"/>
        <end position="139"/>
    </location>
</feature>
<accession>A0ABY3SSU4</accession>
<dbReference type="RefSeq" id="WP_235122646.1">
    <property type="nucleotide sequence ID" value="NZ_CP090978.1"/>
</dbReference>
<organism evidence="2 3">
    <name type="scientific">Paenibacillus hexagrammi</name>
    <dbReference type="NCBI Taxonomy" id="2908839"/>
    <lineage>
        <taxon>Bacteria</taxon>
        <taxon>Bacillati</taxon>
        <taxon>Bacillota</taxon>
        <taxon>Bacilli</taxon>
        <taxon>Bacillales</taxon>
        <taxon>Paenibacillaceae</taxon>
        <taxon>Paenibacillus</taxon>
    </lineage>
</organism>